<gene>
    <name evidence="4" type="ORF">niasHT_000003</name>
</gene>
<dbReference type="PROSITE" id="PS00134">
    <property type="entry name" value="TRYPSIN_HIS"/>
    <property type="match status" value="1"/>
</dbReference>
<feature type="domain" description="Peptidase S1" evidence="3">
    <location>
        <begin position="464"/>
        <end position="739"/>
    </location>
</feature>
<keyword evidence="1" id="KW-1015">Disulfide bond</keyword>
<dbReference type="SUPFAM" id="SSF50494">
    <property type="entry name" value="Trypsin-like serine proteases"/>
    <property type="match status" value="1"/>
</dbReference>
<dbReference type="PRINTS" id="PR00722">
    <property type="entry name" value="CHYMOTRYPSIN"/>
</dbReference>
<dbReference type="InterPro" id="IPR043504">
    <property type="entry name" value="Peptidase_S1_PA_chymotrypsin"/>
</dbReference>
<organism evidence="4 5">
    <name type="scientific">Heterodera trifolii</name>
    <dbReference type="NCBI Taxonomy" id="157864"/>
    <lineage>
        <taxon>Eukaryota</taxon>
        <taxon>Metazoa</taxon>
        <taxon>Ecdysozoa</taxon>
        <taxon>Nematoda</taxon>
        <taxon>Chromadorea</taxon>
        <taxon>Rhabditida</taxon>
        <taxon>Tylenchina</taxon>
        <taxon>Tylenchomorpha</taxon>
        <taxon>Tylenchoidea</taxon>
        <taxon>Heteroderidae</taxon>
        <taxon>Heteroderinae</taxon>
        <taxon>Heterodera</taxon>
    </lineage>
</organism>
<dbReference type="InterPro" id="IPR001314">
    <property type="entry name" value="Peptidase_S1A"/>
</dbReference>
<dbReference type="InterPro" id="IPR018114">
    <property type="entry name" value="TRYPSIN_HIS"/>
</dbReference>
<protein>
    <recommendedName>
        <fullName evidence="3">Peptidase S1 domain-containing protein</fullName>
    </recommendedName>
</protein>
<evidence type="ECO:0000256" key="2">
    <source>
        <dbReference type="ARBA" id="ARBA00024195"/>
    </source>
</evidence>
<proteinExistence type="inferred from homology"/>
<dbReference type="Gene3D" id="2.40.10.10">
    <property type="entry name" value="Trypsin-like serine proteases"/>
    <property type="match status" value="1"/>
</dbReference>
<accession>A0ABD2M631</accession>
<dbReference type="EMBL" id="JBICBT010000118">
    <property type="protein sequence ID" value="KAL3122954.1"/>
    <property type="molecule type" value="Genomic_DNA"/>
</dbReference>
<dbReference type="Pfam" id="PF00089">
    <property type="entry name" value="Trypsin"/>
    <property type="match status" value="1"/>
</dbReference>
<dbReference type="InterPro" id="IPR009003">
    <property type="entry name" value="Peptidase_S1_PA"/>
</dbReference>
<evidence type="ECO:0000256" key="1">
    <source>
        <dbReference type="ARBA" id="ARBA00023157"/>
    </source>
</evidence>
<dbReference type="PROSITE" id="PS50240">
    <property type="entry name" value="TRYPSIN_DOM"/>
    <property type="match status" value="1"/>
</dbReference>
<dbReference type="InterPro" id="IPR001254">
    <property type="entry name" value="Trypsin_dom"/>
</dbReference>
<dbReference type="InterPro" id="IPR051487">
    <property type="entry name" value="Ser/Thr_Proteases_Immune/Dev"/>
</dbReference>
<dbReference type="PANTHER" id="PTHR24256">
    <property type="entry name" value="TRYPTASE-RELATED"/>
    <property type="match status" value="1"/>
</dbReference>
<comment type="caution">
    <text evidence="4">The sequence shown here is derived from an EMBL/GenBank/DDBJ whole genome shotgun (WGS) entry which is preliminary data.</text>
</comment>
<evidence type="ECO:0000259" key="3">
    <source>
        <dbReference type="PROSITE" id="PS50240"/>
    </source>
</evidence>
<dbReference type="AlphaFoldDB" id="A0ABD2M631"/>
<dbReference type="Proteomes" id="UP001620626">
    <property type="component" value="Unassembled WGS sequence"/>
</dbReference>
<sequence length="790" mass="90548">MFEANSFLQQQPNCSHLIIKDFAKIGLKEFKADLNTRYYNAQYLKASAPPHNLKLFAEMSPKNGNTLVFPIGIEGQKNFVQKLKRNLRHLRSLNPLTGKPIFSGLFFRAAAFQKEGEFFGFFPLLAKLREEKLRKKHTPSFGEFMLGIDSHFNPYTIGFPANNSIANLIDIFYLSMMSDGLIKEISEIGPTAKIDAVQLNPLFVSNGANPIFTLIYQKDMLEHLGIFNKTVIGFSALGYEIMRKNDDVLDLSKFTKLNISMICSILYGERSSVLYDRQSLTTSFLRHNTFVIFNMPYQKSLKERVRWISQNDFYGVGFDSMESDLDKNNVCQFQTTFPLHDYLNKINRDLEVEQKFKSERQLKRFINFAKTRSEMSPPINSDVHPISNISIPMKNFLSPYELFDFQNKSESVMIEAVQQDANETDQSSGIANMIEIIDPLKCSELCGVADELFIEKDEHQSFRTVGGEVITDNYYPWVVFVRVHVDCAYTAPIYIHCTGVLISFKHVMTAAHCMHLNTTMLNECIGWLKFVPAQWKKTELHDVYIHFGSSSMSETKIEKVRRISIVKDFDMSHDNLLRPYDVAILELSRTLDRKADNVVPICLYKNCCYNEHMGEMAVVAGYGGFYEDTANYLNKTQTATLVPIRSAIYCNKIYNDILPWKYNPSKFVCASSRNKGITTGDCGGPLMIERNGLYYLIGIVIAAYRPKPGFYRKYVPDVYTRVNSFDSCGFVELVTNNEVTCFQEFLKSDRLETLCDKQHAKILEKTLRKSCEYVSVDQTCYIAMMPFAHP</sequence>
<reference evidence="4 5" key="1">
    <citation type="submission" date="2024-10" db="EMBL/GenBank/DDBJ databases">
        <authorList>
            <person name="Kim D."/>
        </authorList>
    </citation>
    <scope>NUCLEOTIDE SEQUENCE [LARGE SCALE GENOMIC DNA]</scope>
    <source>
        <strain evidence="4">BH-2024</strain>
    </source>
</reference>
<name>A0ABD2M631_9BILA</name>
<keyword evidence="5" id="KW-1185">Reference proteome</keyword>
<evidence type="ECO:0000313" key="5">
    <source>
        <dbReference type="Proteomes" id="UP001620626"/>
    </source>
</evidence>
<evidence type="ECO:0000313" key="4">
    <source>
        <dbReference type="EMBL" id="KAL3122954.1"/>
    </source>
</evidence>
<comment type="similarity">
    <text evidence="2">Belongs to the peptidase S1 family. CLIP subfamily.</text>
</comment>
<dbReference type="SMART" id="SM00020">
    <property type="entry name" value="Tryp_SPc"/>
    <property type="match status" value="1"/>
</dbReference>